<feature type="chain" id="PRO_5022724170" evidence="1">
    <location>
        <begin position="19"/>
        <end position="120"/>
    </location>
</feature>
<evidence type="ECO:0000313" key="3">
    <source>
        <dbReference type="Proteomes" id="UP000335636"/>
    </source>
</evidence>
<comment type="caution">
    <text evidence="2">The sequence shown here is derived from an EMBL/GenBank/DDBJ whole genome shotgun (WGS) entry which is preliminary data.</text>
</comment>
<proteinExistence type="predicted"/>
<name>A0A5E4AQA7_MARMO</name>
<protein>
    <submittedName>
        <fullName evidence="2">Uncharacterized protein</fullName>
    </submittedName>
</protein>
<dbReference type="AlphaFoldDB" id="A0A5E4AQA7"/>
<evidence type="ECO:0000256" key="1">
    <source>
        <dbReference type="SAM" id="SignalP"/>
    </source>
</evidence>
<keyword evidence="3" id="KW-1185">Reference proteome</keyword>
<evidence type="ECO:0000313" key="2">
    <source>
        <dbReference type="EMBL" id="VTJ59355.1"/>
    </source>
</evidence>
<dbReference type="Proteomes" id="UP000335636">
    <property type="component" value="Unassembled WGS sequence"/>
</dbReference>
<reference evidence="2" key="1">
    <citation type="submission" date="2019-04" db="EMBL/GenBank/DDBJ databases">
        <authorList>
            <person name="Alioto T."/>
            <person name="Alioto T."/>
        </authorList>
    </citation>
    <scope>NUCLEOTIDE SEQUENCE [LARGE SCALE GENOMIC DNA]</scope>
</reference>
<accession>A0A5E4AQA7</accession>
<feature type="signal peptide" evidence="1">
    <location>
        <begin position="1"/>
        <end position="18"/>
    </location>
</feature>
<dbReference type="EMBL" id="CABDUW010000121">
    <property type="protein sequence ID" value="VTJ59355.1"/>
    <property type="molecule type" value="Genomic_DNA"/>
</dbReference>
<organism evidence="2 3">
    <name type="scientific">Marmota monax</name>
    <name type="common">Woodchuck</name>
    <dbReference type="NCBI Taxonomy" id="9995"/>
    <lineage>
        <taxon>Eukaryota</taxon>
        <taxon>Metazoa</taxon>
        <taxon>Chordata</taxon>
        <taxon>Craniata</taxon>
        <taxon>Vertebrata</taxon>
        <taxon>Euteleostomi</taxon>
        <taxon>Mammalia</taxon>
        <taxon>Eutheria</taxon>
        <taxon>Euarchontoglires</taxon>
        <taxon>Glires</taxon>
        <taxon>Rodentia</taxon>
        <taxon>Sciuromorpha</taxon>
        <taxon>Sciuridae</taxon>
        <taxon>Xerinae</taxon>
        <taxon>Marmotini</taxon>
        <taxon>Marmota</taxon>
    </lineage>
</organism>
<keyword evidence="1" id="KW-0732">Signal</keyword>
<gene>
    <name evidence="2" type="ORF">MONAX_5E034812</name>
</gene>
<sequence length="120" mass="13407">MAAPALKALLGWSGLAPGLLRTVSPLLGQTQVRWSRYGAEFRDPLIDKEHYRKSVAELTEEEKYDQELKKTQLIKAAPATKTSSVFADPVIRLDGNTCSTDWDYPREGLQQGYHNTALES</sequence>